<sequence>MKGVILYIMPHAIAVFQNQGDGYGTFVPIVPVMELNKFPFKPRWFVVMN</sequence>
<dbReference type="AlphaFoldDB" id="A0A1H1ZTE4"/>
<accession>A0A1H1ZTE4</accession>
<evidence type="ECO:0000313" key="1">
    <source>
        <dbReference type="EMBL" id="SDT36859.1"/>
    </source>
</evidence>
<dbReference type="EMBL" id="LT629740">
    <property type="protein sequence ID" value="SDT36859.1"/>
    <property type="molecule type" value="Genomic_DNA"/>
</dbReference>
<protein>
    <submittedName>
        <fullName evidence="1">Uncharacterized protein</fullName>
    </submittedName>
</protein>
<gene>
    <name evidence="1" type="ORF">SAMN05216490_3239</name>
</gene>
<evidence type="ECO:0000313" key="2">
    <source>
        <dbReference type="Proteomes" id="UP000199679"/>
    </source>
</evidence>
<reference evidence="1 2" key="1">
    <citation type="submission" date="2016-10" db="EMBL/GenBank/DDBJ databases">
        <authorList>
            <person name="de Groot N.N."/>
        </authorList>
    </citation>
    <scope>NUCLEOTIDE SEQUENCE [LARGE SCALE GENOMIC DNA]</scope>
    <source>
        <strain evidence="1 2">MP1X4</strain>
    </source>
</reference>
<proteinExistence type="predicted"/>
<keyword evidence="2" id="KW-1185">Reference proteome</keyword>
<dbReference type="Proteomes" id="UP000199679">
    <property type="component" value="Chromosome I"/>
</dbReference>
<dbReference type="STRING" id="652787.SAMN05216490_3239"/>
<name>A0A1H1ZTE4_MUCMA</name>
<organism evidence="1 2">
    <name type="scientific">Mucilaginibacter mallensis</name>
    <dbReference type="NCBI Taxonomy" id="652787"/>
    <lineage>
        <taxon>Bacteria</taxon>
        <taxon>Pseudomonadati</taxon>
        <taxon>Bacteroidota</taxon>
        <taxon>Sphingobacteriia</taxon>
        <taxon>Sphingobacteriales</taxon>
        <taxon>Sphingobacteriaceae</taxon>
        <taxon>Mucilaginibacter</taxon>
    </lineage>
</organism>